<dbReference type="EMBL" id="WUAV01000006">
    <property type="protein sequence ID" value="KAF1747696.1"/>
    <property type="molecule type" value="Genomic_DNA"/>
</dbReference>
<dbReference type="AlphaFoldDB" id="A0A6A5FYI9"/>
<dbReference type="Proteomes" id="UP000483820">
    <property type="component" value="Chromosome X"/>
</dbReference>
<dbReference type="RefSeq" id="XP_003117740.2">
    <property type="nucleotide sequence ID" value="XM_003117692.2"/>
</dbReference>
<proteinExistence type="predicted"/>
<reference evidence="1 2" key="1">
    <citation type="submission" date="2019-12" db="EMBL/GenBank/DDBJ databases">
        <title>Chromosome-level assembly of the Caenorhabditis remanei genome.</title>
        <authorList>
            <person name="Teterina A.A."/>
            <person name="Willis J.H."/>
            <person name="Phillips P.C."/>
        </authorList>
    </citation>
    <scope>NUCLEOTIDE SEQUENCE [LARGE SCALE GENOMIC DNA]</scope>
    <source>
        <strain evidence="1 2">PX506</strain>
        <tissue evidence="1">Whole organism</tissue>
    </source>
</reference>
<dbReference type="GeneID" id="9825415"/>
<dbReference type="InterPro" id="IPR021942">
    <property type="entry name" value="DUF3557"/>
</dbReference>
<accession>A0A6A5FYI9</accession>
<protein>
    <recommendedName>
        <fullName evidence="3">DUF38 domain-containing protein</fullName>
    </recommendedName>
</protein>
<evidence type="ECO:0008006" key="3">
    <source>
        <dbReference type="Google" id="ProtNLM"/>
    </source>
</evidence>
<name>A0A6A5FYI9_CAERE</name>
<dbReference type="KEGG" id="crq:GCK72_024162"/>
<dbReference type="PANTHER" id="PTHR31379">
    <property type="entry name" value="F-BOX C PROTEIN-RELATED-RELATED"/>
    <property type="match status" value="1"/>
</dbReference>
<dbReference type="Pfam" id="PF12078">
    <property type="entry name" value="DUF3557"/>
    <property type="match status" value="1"/>
</dbReference>
<sequence length="348" mass="41004">MPAGLTYPCLKVVIEFLDANKRTHITNRCNSSFKNVEQFIPFRVDYVHLQEKCITLNNIKFEISQDENQIEIKNRLRRDKRSAPPLKLKYSEVRYQNIVPGQTFSRPIPDEWKHFKSLFREIISKLLREERKNTLLNYFQNEYCYHYFGFRGLQFKFKVSNLECKDVQDSLHLVSPSSAPMNYIECFYPSTRKFRHNLIDSAKKLVINYCDYNSESTFELDNFPLHPNADTIFNKGQIEFPVIRRIVLNLKNNEYKVGVTLKMKGLQISVMKRFMDYAKVWLSAKEVKVDASLDESLINNYSVIPRHKSTQITAKSRIVMYDTVENDADNRKTDDERTLVLKIVPIDP</sequence>
<evidence type="ECO:0000313" key="2">
    <source>
        <dbReference type="Proteomes" id="UP000483820"/>
    </source>
</evidence>
<comment type="caution">
    <text evidence="1">The sequence shown here is derived from an EMBL/GenBank/DDBJ whole genome shotgun (WGS) entry which is preliminary data.</text>
</comment>
<dbReference type="CTD" id="9825415"/>
<gene>
    <name evidence="1" type="ORF">GCK72_024162</name>
</gene>
<organism evidence="1 2">
    <name type="scientific">Caenorhabditis remanei</name>
    <name type="common">Caenorhabditis vulgaris</name>
    <dbReference type="NCBI Taxonomy" id="31234"/>
    <lineage>
        <taxon>Eukaryota</taxon>
        <taxon>Metazoa</taxon>
        <taxon>Ecdysozoa</taxon>
        <taxon>Nematoda</taxon>
        <taxon>Chromadorea</taxon>
        <taxon>Rhabditida</taxon>
        <taxon>Rhabditina</taxon>
        <taxon>Rhabditomorpha</taxon>
        <taxon>Rhabditoidea</taxon>
        <taxon>Rhabditidae</taxon>
        <taxon>Peloderinae</taxon>
        <taxon>Caenorhabditis</taxon>
    </lineage>
</organism>
<evidence type="ECO:0000313" key="1">
    <source>
        <dbReference type="EMBL" id="KAF1747696.1"/>
    </source>
</evidence>
<dbReference type="PANTHER" id="PTHR31379:SF1">
    <property type="entry name" value="F-BOX C PROTEIN-RELATED"/>
    <property type="match status" value="1"/>
</dbReference>